<dbReference type="RefSeq" id="XP_016761138.1">
    <property type="nucleotide sequence ID" value="XM_016905604.1"/>
</dbReference>
<dbReference type="OMA" id="YDWGRWV"/>
<proteinExistence type="predicted"/>
<keyword evidence="2" id="KW-0812">Transmembrane</keyword>
<dbReference type="PANTHER" id="PTHR28187">
    <property type="entry name" value="PROTEIN RCR1-RELATED"/>
    <property type="match status" value="1"/>
</dbReference>
<feature type="compositionally biased region" description="Low complexity" evidence="1">
    <location>
        <begin position="108"/>
        <end position="117"/>
    </location>
</feature>
<organism evidence="3 4">
    <name type="scientific">Sphaerulina musiva (strain SO2202)</name>
    <name type="common">Poplar stem canker fungus</name>
    <name type="synonym">Septoria musiva</name>
    <dbReference type="NCBI Taxonomy" id="692275"/>
    <lineage>
        <taxon>Eukaryota</taxon>
        <taxon>Fungi</taxon>
        <taxon>Dikarya</taxon>
        <taxon>Ascomycota</taxon>
        <taxon>Pezizomycotina</taxon>
        <taxon>Dothideomycetes</taxon>
        <taxon>Dothideomycetidae</taxon>
        <taxon>Mycosphaerellales</taxon>
        <taxon>Mycosphaerellaceae</taxon>
        <taxon>Sphaerulina</taxon>
    </lineage>
</organism>
<dbReference type="EMBL" id="KB456264">
    <property type="protein sequence ID" value="EMF13017.1"/>
    <property type="molecule type" value="Genomic_DNA"/>
</dbReference>
<name>M3AZS0_SPHMS</name>
<dbReference type="InterPro" id="IPR020999">
    <property type="entry name" value="Chitin_synth_reg_RCR"/>
</dbReference>
<dbReference type="Pfam" id="PF12273">
    <property type="entry name" value="RCR"/>
    <property type="match status" value="1"/>
</dbReference>
<dbReference type="GO" id="GO:0016192">
    <property type="term" value="P:vesicle-mediated transport"/>
    <property type="evidence" value="ECO:0007669"/>
    <property type="project" value="TreeGrafter"/>
</dbReference>
<feature type="transmembrane region" description="Helical" evidence="2">
    <location>
        <begin position="47"/>
        <end position="67"/>
    </location>
</feature>
<reference evidence="3 4" key="1">
    <citation type="journal article" date="2012" name="PLoS Pathog.">
        <title>Diverse lifestyles and strategies of plant pathogenesis encoded in the genomes of eighteen Dothideomycetes fungi.</title>
        <authorList>
            <person name="Ohm R.A."/>
            <person name="Feau N."/>
            <person name="Henrissat B."/>
            <person name="Schoch C.L."/>
            <person name="Horwitz B.A."/>
            <person name="Barry K.W."/>
            <person name="Condon B.J."/>
            <person name="Copeland A.C."/>
            <person name="Dhillon B."/>
            <person name="Glaser F."/>
            <person name="Hesse C.N."/>
            <person name="Kosti I."/>
            <person name="LaButti K."/>
            <person name="Lindquist E.A."/>
            <person name="Lucas S."/>
            <person name="Salamov A.A."/>
            <person name="Bradshaw R.E."/>
            <person name="Ciuffetti L."/>
            <person name="Hamelin R.C."/>
            <person name="Kema G.H.J."/>
            <person name="Lawrence C."/>
            <person name="Scott J.A."/>
            <person name="Spatafora J.W."/>
            <person name="Turgeon B.G."/>
            <person name="de Wit P.J.G.M."/>
            <person name="Zhong S."/>
            <person name="Goodwin S.B."/>
            <person name="Grigoriev I.V."/>
        </authorList>
    </citation>
    <scope>NUCLEOTIDE SEQUENCE [LARGE SCALE GENOMIC DNA]</scope>
    <source>
        <strain evidence="3 4">SO2202</strain>
    </source>
</reference>
<keyword evidence="2" id="KW-1133">Transmembrane helix</keyword>
<evidence type="ECO:0000256" key="2">
    <source>
        <dbReference type="SAM" id="Phobius"/>
    </source>
</evidence>
<gene>
    <name evidence="3" type="ORF">SEPMUDRAFT_149519</name>
</gene>
<dbReference type="AlphaFoldDB" id="M3AZS0"/>
<protein>
    <submittedName>
        <fullName evidence="3">Uncharacterized protein</fullName>
    </submittedName>
</protein>
<keyword evidence="2" id="KW-0472">Membrane</keyword>
<dbReference type="Proteomes" id="UP000016931">
    <property type="component" value="Unassembled WGS sequence"/>
</dbReference>
<sequence>MEAVNLFPRQTTNNNTNNDDDLGDDCFVNSFGQVRCYDSTWDSWARWLVLGLVILAGLLLFFSFSCITARRRRKMGYQPYRGTGWALGRTPPGHAPAQYNQQQPYYQNAQPYYNNSNNPPPAYTPPPNQGYYGGPQAAPYGNNDVELQQPQSTYGGYRGQEAGVYEPPKGPPPAK</sequence>
<evidence type="ECO:0000256" key="1">
    <source>
        <dbReference type="SAM" id="MobiDB-lite"/>
    </source>
</evidence>
<evidence type="ECO:0000313" key="4">
    <source>
        <dbReference type="Proteomes" id="UP000016931"/>
    </source>
</evidence>
<dbReference type="OrthoDB" id="3556830at2759"/>
<feature type="region of interest" description="Disordered" evidence="1">
    <location>
        <begin position="108"/>
        <end position="175"/>
    </location>
</feature>
<dbReference type="GeneID" id="27902741"/>
<keyword evidence="4" id="KW-1185">Reference proteome</keyword>
<feature type="compositionally biased region" description="Polar residues" evidence="1">
    <location>
        <begin position="145"/>
        <end position="154"/>
    </location>
</feature>
<feature type="compositionally biased region" description="Pro residues" evidence="1">
    <location>
        <begin position="118"/>
        <end position="128"/>
    </location>
</feature>
<dbReference type="eggNOG" id="ENOG502S8F1">
    <property type="taxonomic scope" value="Eukaryota"/>
</dbReference>
<dbReference type="HOGENOM" id="CLU_131051_1_0_1"/>
<dbReference type="PANTHER" id="PTHR28187:SF1">
    <property type="entry name" value="PROTEIN RCR1-RELATED"/>
    <property type="match status" value="1"/>
</dbReference>
<evidence type="ECO:0000313" key="3">
    <source>
        <dbReference type="EMBL" id="EMF13017.1"/>
    </source>
</evidence>
<accession>M3AZS0</accession>